<keyword evidence="5 14" id="KW-0812">Transmembrane</keyword>
<evidence type="ECO:0000256" key="13">
    <source>
        <dbReference type="ARBA" id="ARBA00023198"/>
    </source>
</evidence>
<evidence type="ECO:0000256" key="1">
    <source>
        <dbReference type="ARBA" id="ARBA00004479"/>
    </source>
</evidence>
<dbReference type="GO" id="GO:0006954">
    <property type="term" value="P:inflammatory response"/>
    <property type="evidence" value="ECO:0007669"/>
    <property type="project" value="UniProtKB-KW"/>
</dbReference>
<dbReference type="GO" id="GO:0043235">
    <property type="term" value="C:receptor complex"/>
    <property type="evidence" value="ECO:0007669"/>
    <property type="project" value="TreeGrafter"/>
</dbReference>
<keyword evidence="6" id="KW-0732">Signal</keyword>
<evidence type="ECO:0000256" key="11">
    <source>
        <dbReference type="ARBA" id="ARBA00023170"/>
    </source>
</evidence>
<evidence type="ECO:0000256" key="6">
    <source>
        <dbReference type="ARBA" id="ARBA00022729"/>
    </source>
</evidence>
<dbReference type="GO" id="GO:0002224">
    <property type="term" value="P:toll-like receptor signaling pathway"/>
    <property type="evidence" value="ECO:0007669"/>
    <property type="project" value="TreeGrafter"/>
</dbReference>
<dbReference type="RefSeq" id="XP_030630837.1">
    <property type="nucleotide sequence ID" value="XM_030774977.1"/>
</dbReference>
<keyword evidence="4" id="KW-0433">Leucine-rich repeat</keyword>
<dbReference type="Pfam" id="PF01582">
    <property type="entry name" value="TIR"/>
    <property type="match status" value="1"/>
</dbReference>
<dbReference type="SMART" id="SM00082">
    <property type="entry name" value="LRRCT"/>
    <property type="match status" value="1"/>
</dbReference>
<comment type="subcellular location">
    <subcellularLocation>
        <location evidence="1">Membrane</location>
        <topology evidence="1">Single-pass type I membrane protein</topology>
    </subcellularLocation>
</comment>
<dbReference type="SMART" id="SM00255">
    <property type="entry name" value="TIR"/>
    <property type="match status" value="1"/>
</dbReference>
<evidence type="ECO:0000256" key="12">
    <source>
        <dbReference type="ARBA" id="ARBA00023180"/>
    </source>
</evidence>
<dbReference type="InParanoid" id="A0A6J2VFZ2"/>
<keyword evidence="16" id="KW-1185">Reference proteome</keyword>
<dbReference type="Gene3D" id="3.40.50.10140">
    <property type="entry name" value="Toll/interleukin-1 receptor homology (TIR) domain"/>
    <property type="match status" value="1"/>
</dbReference>
<keyword evidence="11" id="KW-0675">Receptor</keyword>
<evidence type="ECO:0000256" key="3">
    <source>
        <dbReference type="ARBA" id="ARBA00022588"/>
    </source>
</evidence>
<dbReference type="PANTHER" id="PTHR24365">
    <property type="entry name" value="TOLL-LIKE RECEPTOR"/>
    <property type="match status" value="1"/>
</dbReference>
<evidence type="ECO:0000256" key="8">
    <source>
        <dbReference type="ARBA" id="ARBA00022859"/>
    </source>
</evidence>
<dbReference type="GeneID" id="115812499"/>
<evidence type="ECO:0000256" key="7">
    <source>
        <dbReference type="ARBA" id="ARBA00022737"/>
    </source>
</evidence>
<evidence type="ECO:0000313" key="17">
    <source>
        <dbReference type="RefSeq" id="XP_030630837.1"/>
    </source>
</evidence>
<evidence type="ECO:0000256" key="2">
    <source>
        <dbReference type="ARBA" id="ARBA00009634"/>
    </source>
</evidence>
<dbReference type="AlphaFoldDB" id="A0A6J2VFZ2"/>
<dbReference type="FunFam" id="3.40.50.10140:FF:000001">
    <property type="entry name" value="Toll-like receptor 2"/>
    <property type="match status" value="1"/>
</dbReference>
<dbReference type="OrthoDB" id="1081807at2759"/>
<dbReference type="GO" id="GO:0005886">
    <property type="term" value="C:plasma membrane"/>
    <property type="evidence" value="ECO:0007669"/>
    <property type="project" value="TreeGrafter"/>
</dbReference>
<dbReference type="InterPro" id="IPR032675">
    <property type="entry name" value="LRR_dom_sf"/>
</dbReference>
<keyword evidence="3" id="KW-0399">Innate immunity</keyword>
<evidence type="ECO:0000259" key="15">
    <source>
        <dbReference type="PROSITE" id="PS50104"/>
    </source>
</evidence>
<proteinExistence type="inferred from homology"/>
<dbReference type="SUPFAM" id="SSF52200">
    <property type="entry name" value="Toll/Interleukin receptor TIR domain"/>
    <property type="match status" value="1"/>
</dbReference>
<name>A0A6J2VFZ2_CHACN</name>
<protein>
    <submittedName>
        <fullName evidence="17">Toll-like receptor 2 type-2</fullName>
    </submittedName>
</protein>
<dbReference type="SUPFAM" id="SSF52058">
    <property type="entry name" value="L domain-like"/>
    <property type="match status" value="1"/>
</dbReference>
<dbReference type="GO" id="GO:0042497">
    <property type="term" value="F:triacyl lipopeptide binding"/>
    <property type="evidence" value="ECO:0007669"/>
    <property type="project" value="TreeGrafter"/>
</dbReference>
<dbReference type="InterPro" id="IPR000483">
    <property type="entry name" value="Cys-rich_flank_reg_C"/>
</dbReference>
<accession>A0A6J2VFZ2</accession>
<feature type="transmembrane region" description="Helical" evidence="14">
    <location>
        <begin position="186"/>
        <end position="208"/>
    </location>
</feature>
<dbReference type="PRINTS" id="PR01537">
    <property type="entry name" value="INTRLKN1R1F"/>
</dbReference>
<comment type="similarity">
    <text evidence="2">Belongs to the Toll-like receptor family.</text>
</comment>
<dbReference type="PANTHER" id="PTHR24365:SF17">
    <property type="entry name" value="TOLL-LIKE RECEPTOR 2"/>
    <property type="match status" value="1"/>
</dbReference>
<dbReference type="Gene3D" id="3.80.10.10">
    <property type="entry name" value="Ribonuclease Inhibitor"/>
    <property type="match status" value="1"/>
</dbReference>
<evidence type="ECO:0000256" key="4">
    <source>
        <dbReference type="ARBA" id="ARBA00022614"/>
    </source>
</evidence>
<keyword evidence="12" id="KW-0325">Glycoprotein</keyword>
<keyword evidence="9 14" id="KW-1133">Transmembrane helix</keyword>
<keyword evidence="13" id="KW-0395">Inflammatory response</keyword>
<reference evidence="17" key="1">
    <citation type="submission" date="2025-08" db="UniProtKB">
        <authorList>
            <consortium name="RefSeq"/>
        </authorList>
    </citation>
    <scope>IDENTIFICATION</scope>
</reference>
<evidence type="ECO:0000256" key="14">
    <source>
        <dbReference type="SAM" id="Phobius"/>
    </source>
</evidence>
<feature type="domain" description="TIR" evidence="15">
    <location>
        <begin position="238"/>
        <end position="381"/>
    </location>
</feature>
<keyword evidence="7" id="KW-0677">Repeat</keyword>
<gene>
    <name evidence="17" type="primary">LOC115812499</name>
</gene>
<dbReference type="PROSITE" id="PS50104">
    <property type="entry name" value="TIR"/>
    <property type="match status" value="1"/>
</dbReference>
<evidence type="ECO:0000256" key="5">
    <source>
        <dbReference type="ARBA" id="ARBA00022692"/>
    </source>
</evidence>
<dbReference type="InterPro" id="IPR000157">
    <property type="entry name" value="TIR_dom"/>
</dbReference>
<keyword evidence="8" id="KW-0391">Immunity</keyword>
<sequence length="389" mass="44685">MVFHGSNLKSYEEGSFSTVKPIGSVTLSLHNLFLKDQTLVSKILHDVSKKETSLIISDAKINSKSSVQPFEEVKLGGTAVLTLRNITTTDEEVTVARLNNLNALDLSYNTFIDMPEDCVWPAGLSFLNLSQNNFVCTCEFVAFLQHDVEKLVKLQDGPDSYVCDSPLTLRGNMVQNAQLSLFECHMIPAISILCAGIFLTILLLGFTCHKLHVLWYLRMTWAWIQAKRRPAVSRSESVRYDAFVSYSEHDAEWVEEVLVPELEGNQPPFALCLHKRDFQPGRWIVDNIIDCIEKSHCTLYVLSEHFVTSEWCRYELDFSHFRLIDEKNDSAVLILLEPIEKETIPKRFCKLRKVMNSKTYLEWPEEEEKRAEFWHNLKAVLQREESSAD</sequence>
<keyword evidence="10 14" id="KW-0472">Membrane</keyword>
<dbReference type="GO" id="GO:0045087">
    <property type="term" value="P:innate immune response"/>
    <property type="evidence" value="ECO:0007669"/>
    <property type="project" value="UniProtKB-KW"/>
</dbReference>
<evidence type="ECO:0000256" key="10">
    <source>
        <dbReference type="ARBA" id="ARBA00023136"/>
    </source>
</evidence>
<dbReference type="FunCoup" id="A0A6J2VFZ2">
    <property type="interactions" value="435"/>
</dbReference>
<dbReference type="GO" id="GO:0038023">
    <property type="term" value="F:signaling receptor activity"/>
    <property type="evidence" value="ECO:0007669"/>
    <property type="project" value="TreeGrafter"/>
</dbReference>
<dbReference type="InterPro" id="IPR035897">
    <property type="entry name" value="Toll_tir_struct_dom_sf"/>
</dbReference>
<evidence type="ECO:0000256" key="9">
    <source>
        <dbReference type="ARBA" id="ARBA00022989"/>
    </source>
</evidence>
<dbReference type="Proteomes" id="UP000504632">
    <property type="component" value="Chromosome 5"/>
</dbReference>
<organism evidence="16 17">
    <name type="scientific">Chanos chanos</name>
    <name type="common">Milkfish</name>
    <name type="synonym">Mugil chanos</name>
    <dbReference type="NCBI Taxonomy" id="29144"/>
    <lineage>
        <taxon>Eukaryota</taxon>
        <taxon>Metazoa</taxon>
        <taxon>Chordata</taxon>
        <taxon>Craniata</taxon>
        <taxon>Vertebrata</taxon>
        <taxon>Euteleostomi</taxon>
        <taxon>Actinopterygii</taxon>
        <taxon>Neopterygii</taxon>
        <taxon>Teleostei</taxon>
        <taxon>Ostariophysi</taxon>
        <taxon>Gonorynchiformes</taxon>
        <taxon>Chanidae</taxon>
        <taxon>Chanos</taxon>
    </lineage>
</organism>
<evidence type="ECO:0000313" key="16">
    <source>
        <dbReference type="Proteomes" id="UP000504632"/>
    </source>
</evidence>